<dbReference type="GeneID" id="83691178"/>
<gene>
    <name evidence="1" type="ORF">J2S26_000523</name>
</gene>
<dbReference type="RefSeq" id="WP_065355268.1">
    <property type="nucleotide sequence ID" value="NZ_CP044102.1"/>
</dbReference>
<protein>
    <recommendedName>
        <fullName evidence="3">Phage protein</fullName>
    </recommendedName>
</protein>
<sequence length="193" mass="22523">MFILELCQDGMSTELGLFDTIEEGRKFVSQLKGYKFEEIDGFEYETIKLDSISEYMELEINGNIVPLTKFMFTEDGDVEVYWKEIPNLSKKGTGIVEGATRVDAYTVANSDLREHIEARENNYLEVKKNLEKEGYQVERAYFGSEDGEAILFRKKDSEDWHFLTHMDPEFTEEFDLDECLEMVEEDISFISYS</sequence>
<proteinExistence type="predicted"/>
<dbReference type="Proteomes" id="UP001237071">
    <property type="component" value="Unassembled WGS sequence"/>
</dbReference>
<dbReference type="EMBL" id="JAUSTL010000003">
    <property type="protein sequence ID" value="MDQ0262451.1"/>
    <property type="molecule type" value="Genomic_DNA"/>
</dbReference>
<evidence type="ECO:0000313" key="2">
    <source>
        <dbReference type="Proteomes" id="UP001237071"/>
    </source>
</evidence>
<accession>A0ABU0A591</accession>
<comment type="caution">
    <text evidence="1">The sequence shown here is derived from an EMBL/GenBank/DDBJ whole genome shotgun (WGS) entry which is preliminary data.</text>
</comment>
<evidence type="ECO:0008006" key="3">
    <source>
        <dbReference type="Google" id="ProtNLM"/>
    </source>
</evidence>
<keyword evidence="2" id="KW-1185">Reference proteome</keyword>
<organism evidence="1 2">
    <name type="scientific">Streptococcus dysgalactiae</name>
    <dbReference type="NCBI Taxonomy" id="1334"/>
    <lineage>
        <taxon>Bacteria</taxon>
        <taxon>Bacillati</taxon>
        <taxon>Bacillota</taxon>
        <taxon>Bacilli</taxon>
        <taxon>Lactobacillales</taxon>
        <taxon>Streptococcaceae</taxon>
        <taxon>Streptococcus</taxon>
    </lineage>
</organism>
<reference evidence="1 2" key="1">
    <citation type="submission" date="2023-07" db="EMBL/GenBank/DDBJ databases">
        <title>Genomic Encyclopedia of Type Strains, Phase IV (KMG-IV): sequencing the most valuable type-strain genomes for metagenomic binning, comparative biology and taxonomic classification.</title>
        <authorList>
            <person name="Goeker M."/>
        </authorList>
    </citation>
    <scope>NUCLEOTIDE SEQUENCE [LARGE SCALE GENOMIC DNA]</scope>
    <source>
        <strain evidence="1 2">DSM 23147</strain>
    </source>
</reference>
<name>A0ABU0A591_STRDY</name>
<evidence type="ECO:0000313" key="1">
    <source>
        <dbReference type="EMBL" id="MDQ0262451.1"/>
    </source>
</evidence>